<dbReference type="Proteomes" id="UP000323708">
    <property type="component" value="Unassembled WGS sequence"/>
</dbReference>
<protein>
    <recommendedName>
        <fullName evidence="4">DUF11 domain-containing protein</fullName>
    </recommendedName>
</protein>
<dbReference type="RefSeq" id="WP_149609845.1">
    <property type="nucleotide sequence ID" value="NZ_VTUX01000001.1"/>
</dbReference>
<dbReference type="EMBL" id="VTUX01000001">
    <property type="protein sequence ID" value="KAA1194376.1"/>
    <property type="molecule type" value="Genomic_DNA"/>
</dbReference>
<keyword evidence="1" id="KW-0472">Membrane</keyword>
<evidence type="ECO:0000256" key="1">
    <source>
        <dbReference type="SAM" id="Phobius"/>
    </source>
</evidence>
<keyword evidence="1" id="KW-1133">Transmembrane helix</keyword>
<sequence>MLILCIAAGDVFAEGSRSLYPASYPSGNRAEGARADMDLQGSQFYVNRVRRQTFLYVYAQAGEYILLGSSNIGLASGHGGDINVYDPQDFGLPGNETVPASADFTCSGGRADGNQAGQFFGPGIGEIVTRAEELAGPNSADNSVQVANGYRPCAYLAPATGIYGVLFTPGTGGGAPNGNVGSVPHSSDAVAAWEVAVREAADSVIDQDGRLFTYAFNGYTGGNNRPVFSTLYYVTGDGYRYRQDLQGLDPNGYALYANTFGFLDDNQPLYKTLRGDNFNVSNLPLGVTAQAAEYPIFFSDISPGSAAEAEAERVLAALNIPLVPPSPQISDVSFAGNLGGAVASQGVGGVFSFETSDTVSYQIIISRDGTDFDPANPQNRLLTGIAYSGAHQVDWNGLDNSLQPFPASPTPYRYRAFGRNGEVHFPIIDAENNGIPGSSAVPGGGPVITRLNGANPGDTTVFFDDRGYITQSGQTVGVLNGTLCDPATPTYDPPDAANPPVSLTGVDSSLIPGYRLWENGGNANADCGQGAGWGDAKAVNLWTYFLTPESSRELEIRAFALDVATSVVITDTAEAGGLVQGTFSFANVGTGSADVQYTMQLSPGLAGVSFSNLPGTAAYDSATGEVTFSGFPAALAPGALLDGLIFSYTAPASGVVDVSTGITTSTGVDEVPANNQSAASTGVGNVDVATDITGIPATVAQGETVTGSVLFSNRGTSDAPGVTYSLRIGDGGNRPDAVLFTSLPNGVSASYDSSDGVVSLSGLPGALQIGQVLSLSFSFEAANAGEVIVLSDVATTGLDAVPDNNSAQRNTRVELRAGVAHGVATFGPGVVPVLALALLLLARRGLQRCQQ</sequence>
<evidence type="ECO:0008006" key="4">
    <source>
        <dbReference type="Google" id="ProtNLM"/>
    </source>
</evidence>
<keyword evidence="1" id="KW-0812">Transmembrane</keyword>
<feature type="transmembrane region" description="Helical" evidence="1">
    <location>
        <begin position="819"/>
        <end position="842"/>
    </location>
</feature>
<dbReference type="AlphaFoldDB" id="A0A5B0X4Z0"/>
<reference evidence="2 3" key="1">
    <citation type="submission" date="2019-09" db="EMBL/GenBank/DDBJ databases">
        <authorList>
            <person name="Chen X.-Y."/>
        </authorList>
    </citation>
    <scope>NUCLEOTIDE SEQUENCE [LARGE SCALE GENOMIC DNA]</scope>
    <source>
        <strain evidence="2 3">NY5</strain>
    </source>
</reference>
<name>A0A5B0X4Z0_9GAMM</name>
<accession>A0A5B0X4Z0</accession>
<gene>
    <name evidence="2" type="ORF">F0M18_02800</name>
</gene>
<evidence type="ECO:0000313" key="3">
    <source>
        <dbReference type="Proteomes" id="UP000323708"/>
    </source>
</evidence>
<evidence type="ECO:0000313" key="2">
    <source>
        <dbReference type="EMBL" id="KAA1194376.1"/>
    </source>
</evidence>
<keyword evidence="3" id="KW-1185">Reference proteome</keyword>
<proteinExistence type="predicted"/>
<comment type="caution">
    <text evidence="2">The sequence shown here is derived from an EMBL/GenBank/DDBJ whole genome shotgun (WGS) entry which is preliminary data.</text>
</comment>
<organism evidence="2 3">
    <name type="scientific">Pseudohalioglobus sediminis</name>
    <dbReference type="NCBI Taxonomy" id="2606449"/>
    <lineage>
        <taxon>Bacteria</taxon>
        <taxon>Pseudomonadati</taxon>
        <taxon>Pseudomonadota</taxon>
        <taxon>Gammaproteobacteria</taxon>
        <taxon>Cellvibrionales</taxon>
        <taxon>Halieaceae</taxon>
        <taxon>Pseudohalioglobus</taxon>
    </lineage>
</organism>